<dbReference type="KEGG" id="harc:HARCEL1_07545"/>
<protein>
    <recommendedName>
        <fullName evidence="3">Nucleic acid-binding protein</fullName>
    </recommendedName>
</protein>
<accession>A0A2R4X1G8</accession>
<dbReference type="AlphaFoldDB" id="A0A2R4X1G8"/>
<proteinExistence type="predicted"/>
<dbReference type="Pfam" id="PF11848">
    <property type="entry name" value="DUF3368"/>
    <property type="match status" value="1"/>
</dbReference>
<evidence type="ECO:0008006" key="3">
    <source>
        <dbReference type="Google" id="ProtNLM"/>
    </source>
</evidence>
<name>A0A2R4X1G8_9EURY</name>
<dbReference type="InterPro" id="IPR021799">
    <property type="entry name" value="PIN-like_prokaryotic"/>
</dbReference>
<dbReference type="RefSeq" id="WP_108381954.1">
    <property type="nucleotide sequence ID" value="NZ_CP028858.1"/>
</dbReference>
<gene>
    <name evidence="1" type="ORF">HARCEL1_07545</name>
</gene>
<evidence type="ECO:0000313" key="2">
    <source>
        <dbReference type="Proteomes" id="UP000244727"/>
    </source>
</evidence>
<evidence type="ECO:0000313" key="1">
    <source>
        <dbReference type="EMBL" id="AWB27573.1"/>
    </source>
</evidence>
<sequence>MIVADTSALVSLASGDVMALLVEEFEVHTTDLVIAELESTAEYDDRSGRAAETVLDCRDELGVHSVADSSIDTARIDAGEASCLTLVREIDAGMILTDDHRALPELQAMAPVEVVTSPIVLKALVERNALDRQDALDRLDTIAADRSWLDTPIYRHARGLFRD</sequence>
<dbReference type="InterPro" id="IPR029060">
    <property type="entry name" value="PIN-like_dom_sf"/>
</dbReference>
<organism evidence="1 2">
    <name type="scientific">Halococcoides cellulosivorans</name>
    <dbReference type="NCBI Taxonomy" id="1679096"/>
    <lineage>
        <taxon>Archaea</taxon>
        <taxon>Methanobacteriati</taxon>
        <taxon>Methanobacteriota</taxon>
        <taxon>Stenosarchaea group</taxon>
        <taxon>Halobacteria</taxon>
        <taxon>Halobacteriales</taxon>
        <taxon>Haloarculaceae</taxon>
        <taxon>Halococcoides</taxon>
    </lineage>
</organism>
<reference evidence="1 2" key="1">
    <citation type="submission" date="2018-04" db="EMBL/GenBank/DDBJ databases">
        <title>Halococcoides cellulosivorans gen. nov., sp. nov., an extremely halophilic cellulose-utilizing haloarchaeon from hypersaline lakes.</title>
        <authorList>
            <person name="Sorokin D.Y."/>
            <person name="Toshchakov S.V."/>
            <person name="Samarov N.I."/>
            <person name="Korzhenkov A."/>
            <person name="Kublanov I.V."/>
        </authorList>
    </citation>
    <scope>NUCLEOTIDE SEQUENCE [LARGE SCALE GENOMIC DNA]</scope>
    <source>
        <strain evidence="1 2">HArcel1</strain>
    </source>
</reference>
<keyword evidence="2" id="KW-1185">Reference proteome</keyword>
<dbReference type="Proteomes" id="UP000244727">
    <property type="component" value="Chromosome"/>
</dbReference>
<dbReference type="SUPFAM" id="SSF88723">
    <property type="entry name" value="PIN domain-like"/>
    <property type="match status" value="1"/>
</dbReference>
<dbReference type="GeneID" id="36512350"/>
<dbReference type="EMBL" id="CP028858">
    <property type="protein sequence ID" value="AWB27573.1"/>
    <property type="molecule type" value="Genomic_DNA"/>
</dbReference>